<name>B5RNZ0_BORDL</name>
<evidence type="ECO:0000256" key="2">
    <source>
        <dbReference type="ARBA" id="ARBA00004459"/>
    </source>
</evidence>
<sequence length="384" mass="39566">MKEGKREEEVREYERGEIKRVRRIVKGIIMVMMVVVMGCNSGGVGGVEGKVNLEAKNSFLESLVAIGEGFQEIFGVFGNTVGDVLGFSVVKSGDKKSKVGEHFEKVKKGLEDTNKKLKELSGDISGAKNADVSTVETIKGVIKGVSDVFEGLIGALTKLSEVINDSAADVGDNADAVPSAAEKIGVESIIKNVEVITGIAKKSGVEIVTGNAGNQIAAAANATDAIAVLGGHTEKASQGAGSKLADEVSKADPWAMIDKIKNAKASDGAALKAGNHDAGILSASNNKADAGAGAKSNADLAAAVALKAMTKSGKFSASANDSGAVRAAGVSAVNKVLGVLDFIIKRTVESNLERVREAVKGVKYSNSVEFEAKQSDATQSTVTK</sequence>
<evidence type="ECO:0000313" key="11">
    <source>
        <dbReference type="Proteomes" id="UP000000611"/>
    </source>
</evidence>
<keyword evidence="5 8" id="KW-0564">Palmitate</keyword>
<dbReference type="HOGENOM" id="CLU_054711_0_1_12"/>
<keyword evidence="7 8" id="KW-0449">Lipoprotein</keyword>
<keyword evidence="11" id="KW-1185">Reference proteome</keyword>
<gene>
    <name evidence="10" type="primary">vlp-b</name>
    <name evidence="10" type="ordered locus">BDU_7004</name>
</gene>
<evidence type="ECO:0000256" key="3">
    <source>
        <dbReference type="ARBA" id="ARBA00022729"/>
    </source>
</evidence>
<dbReference type="GO" id="GO:0009279">
    <property type="term" value="C:cell outer membrane"/>
    <property type="evidence" value="ECO:0007669"/>
    <property type="project" value="UniProtKB-SubCell"/>
</dbReference>
<evidence type="ECO:0000256" key="4">
    <source>
        <dbReference type="ARBA" id="ARBA00023136"/>
    </source>
</evidence>
<dbReference type="SUPFAM" id="SSF74748">
    <property type="entry name" value="Variable surface antigen VlsE"/>
    <property type="match status" value="1"/>
</dbReference>
<geneLocation type="plasmid" evidence="10 11">
    <name>pl35</name>
</geneLocation>
<dbReference type="KEGG" id="bdu:BDU_7004"/>
<dbReference type="Proteomes" id="UP000000611">
    <property type="component" value="Plasmid pl35"/>
</dbReference>
<keyword evidence="4 8" id="KW-0472">Membrane</keyword>
<comment type="function">
    <text evidence="1 8">The Vlp and Vsp proteins are antigenically distinct proteins, only one vlp or vsp gene is transcriptionally active at any one time. Switching between these genes is a mechanism of host immune response evasion.</text>
</comment>
<protein>
    <recommendedName>
        <fullName evidence="8">Variable large protein</fullName>
    </recommendedName>
</protein>
<comment type="subcellular location">
    <subcellularLocation>
        <location evidence="2 8">Cell outer membrane</location>
        <topology evidence="2 8">Lipid-anchor</topology>
    </subcellularLocation>
</comment>
<proteinExistence type="predicted"/>
<keyword evidence="3" id="KW-0732">Signal</keyword>
<keyword evidence="6 8" id="KW-0998">Cell outer membrane</keyword>
<evidence type="ECO:0000313" key="10">
    <source>
        <dbReference type="EMBL" id="ACH94076.1"/>
    </source>
</evidence>
<evidence type="ECO:0000256" key="7">
    <source>
        <dbReference type="ARBA" id="ARBA00023288"/>
    </source>
</evidence>
<evidence type="ECO:0000256" key="8">
    <source>
        <dbReference type="RuleBase" id="RU363105"/>
    </source>
</evidence>
<evidence type="ECO:0000256" key="9">
    <source>
        <dbReference type="SAM" id="Phobius"/>
    </source>
</evidence>
<dbReference type="OrthoDB" id="351099at2"/>
<dbReference type="AlphaFoldDB" id="B5RNZ0"/>
<organism evidence="10 11">
    <name type="scientific">Borrelia duttonii (strain Ly)</name>
    <dbReference type="NCBI Taxonomy" id="412419"/>
    <lineage>
        <taxon>Bacteria</taxon>
        <taxon>Pseudomonadati</taxon>
        <taxon>Spirochaetota</taxon>
        <taxon>Spirochaetia</taxon>
        <taxon>Spirochaetales</taxon>
        <taxon>Borreliaceae</taxon>
        <taxon>Borrelia</taxon>
    </lineage>
</organism>
<accession>B5RNZ0</accession>
<evidence type="ECO:0000256" key="1">
    <source>
        <dbReference type="ARBA" id="ARBA00003932"/>
    </source>
</evidence>
<evidence type="ECO:0000256" key="6">
    <source>
        <dbReference type="ARBA" id="ARBA00023237"/>
    </source>
</evidence>
<keyword evidence="9" id="KW-1133">Transmembrane helix</keyword>
<dbReference type="Pfam" id="PF00921">
    <property type="entry name" value="Lipoprotein_2"/>
    <property type="match status" value="1"/>
</dbReference>
<keyword evidence="10" id="KW-0614">Plasmid</keyword>
<reference evidence="10 11" key="1">
    <citation type="journal article" date="2008" name="PLoS Genet.">
        <title>The genome of Borrelia recurrentis, the agent of deadly louse-borne relapsing fever, is a degraded subset of tick-borne Borrelia duttonii.</title>
        <authorList>
            <person name="Lescot M."/>
            <person name="Audic S."/>
            <person name="Robert C."/>
            <person name="Nguyen T.T."/>
            <person name="Blanc G."/>
            <person name="Cutler S.J."/>
            <person name="Wincker P."/>
            <person name="Couloux A."/>
            <person name="Claverie J.-M."/>
            <person name="Raoult D."/>
            <person name="Drancourt M."/>
        </authorList>
    </citation>
    <scope>NUCLEOTIDE SEQUENCE [LARGE SCALE GENOMIC DNA]</scope>
    <source>
        <strain evidence="10 11">Ly</strain>
    </source>
</reference>
<evidence type="ECO:0000256" key="5">
    <source>
        <dbReference type="ARBA" id="ARBA00023139"/>
    </source>
</evidence>
<feature type="transmembrane region" description="Helical" evidence="9">
    <location>
        <begin position="21"/>
        <end position="38"/>
    </location>
</feature>
<keyword evidence="9" id="KW-0812">Transmembrane</keyword>
<dbReference type="EMBL" id="CP000985">
    <property type="protein sequence ID" value="ACH94076.1"/>
    <property type="molecule type" value="Genomic_DNA"/>
</dbReference>
<dbReference type="RefSeq" id="WP_012539475.1">
    <property type="nucleotide sequence ID" value="NC_011248.1"/>
</dbReference>
<dbReference type="InterPro" id="IPR000680">
    <property type="entry name" value="Borrelia_lipo"/>
</dbReference>